<comment type="caution">
    <text evidence="2">The sequence shown here is derived from an EMBL/GenBank/DDBJ whole genome shotgun (WGS) entry which is preliminary data.</text>
</comment>
<dbReference type="OrthoDB" id="10255543at2759"/>
<dbReference type="InterPro" id="IPR017943">
    <property type="entry name" value="Bactericidal_perm-incr_a/b_dom"/>
</dbReference>
<name>A0A9K3CRN2_9EUKA</name>
<dbReference type="Pfam" id="PF01273">
    <property type="entry name" value="LBP_BPI_CETP"/>
    <property type="match status" value="1"/>
</dbReference>
<evidence type="ECO:0000259" key="1">
    <source>
        <dbReference type="Pfam" id="PF01273"/>
    </source>
</evidence>
<dbReference type="GO" id="GO:0008289">
    <property type="term" value="F:lipid binding"/>
    <property type="evidence" value="ECO:0007669"/>
    <property type="project" value="InterPro"/>
</dbReference>
<dbReference type="Gene3D" id="3.15.10.10">
    <property type="entry name" value="Bactericidal permeability-increasing protein, domain 1"/>
    <property type="match status" value="1"/>
</dbReference>
<organism evidence="2 3">
    <name type="scientific">Kipferlia bialata</name>
    <dbReference type="NCBI Taxonomy" id="797122"/>
    <lineage>
        <taxon>Eukaryota</taxon>
        <taxon>Metamonada</taxon>
        <taxon>Carpediemonas-like organisms</taxon>
        <taxon>Kipferlia</taxon>
    </lineage>
</organism>
<dbReference type="SUPFAM" id="SSF55394">
    <property type="entry name" value="Bactericidal permeability-increasing protein, BPI"/>
    <property type="match status" value="2"/>
</dbReference>
<dbReference type="Gene3D" id="3.15.20.10">
    <property type="entry name" value="Bactericidal permeability-increasing protein, domain 2"/>
    <property type="match status" value="1"/>
</dbReference>
<dbReference type="PANTHER" id="PTHR10504">
    <property type="entry name" value="BACTERICIDAL PERMEABILITY-INCREASING BPI PROTEIN-RELATED"/>
    <property type="match status" value="1"/>
</dbReference>
<gene>
    <name evidence="2" type="ORF">KIPB_003052</name>
</gene>
<accession>A0A9K3CRN2</accession>
<dbReference type="EMBL" id="BDIP01000554">
    <property type="protein sequence ID" value="GIQ81993.1"/>
    <property type="molecule type" value="Genomic_DNA"/>
</dbReference>
<sequence length="473" mass="51082">MAMASPLASPGRVRINVSARALRALNLAILKGGGGGLLGGGIANITYSISNFQFTDIHLNEFTITPMEDKQWIQLTLGDTGLELSFEWSYAQQEWPYVSDSGSGTGSIENVSGVTVVSQSYDTQCGVFQINLEEFAFDFGDISIHLDGGASWLYNLVVNLFIDVIEDMFTDQLNVVLAEAITDIINITISQGKALTLPVGESGLVSQDCRYTAVGVIGTDFVSLRSSDYSYVTAEGDDTVYEARGISAKPNLISGDDCQVIIDKGVFESNLAAFQAVGALGGDVDHASVMPQYMPLLSTNQLSSIAPALFSFYGPDMPLSLRMEVTQEPTIDVMPSAVFLNVTGTLEVYVSETVPQDDSTPDLYLGISYGLAGLPQTWAEYPTDFDCHMHPYLEASLFNATATQAPTSQYACDTDSPMFKQLNMILGSMAAAPYVSTFTKDNPPTTNLPPFFNFDNPTVILQGDYIAYGLKMD</sequence>
<reference evidence="2 3" key="1">
    <citation type="journal article" date="2018" name="PLoS ONE">
        <title>The draft genome of Kipferlia bialata reveals reductive genome evolution in fornicate parasites.</title>
        <authorList>
            <person name="Tanifuji G."/>
            <person name="Takabayashi S."/>
            <person name="Kume K."/>
            <person name="Takagi M."/>
            <person name="Nakayama T."/>
            <person name="Kamikawa R."/>
            <person name="Inagaki Y."/>
            <person name="Hashimoto T."/>
        </authorList>
    </citation>
    <scope>NUCLEOTIDE SEQUENCE [LARGE SCALE GENOMIC DNA]</scope>
    <source>
        <strain evidence="2">NY0173</strain>
    </source>
</reference>
<feature type="domain" description="Lipid-binding serum glycoprotein N-terminal" evidence="1">
    <location>
        <begin position="36"/>
        <end position="173"/>
    </location>
</feature>
<dbReference type="Proteomes" id="UP000265618">
    <property type="component" value="Unassembled WGS sequence"/>
</dbReference>
<keyword evidence="3" id="KW-1185">Reference proteome</keyword>
<protein>
    <recommendedName>
        <fullName evidence="1">Lipid-binding serum glycoprotein N-terminal domain-containing protein</fullName>
    </recommendedName>
</protein>
<dbReference type="PANTHER" id="PTHR10504:SF131">
    <property type="entry name" value="BPI2 DOMAIN-CONTAINING PROTEIN"/>
    <property type="match status" value="1"/>
</dbReference>
<proteinExistence type="predicted"/>
<dbReference type="AlphaFoldDB" id="A0A9K3CRN2"/>
<evidence type="ECO:0000313" key="2">
    <source>
        <dbReference type="EMBL" id="GIQ81993.1"/>
    </source>
</evidence>
<dbReference type="InterPro" id="IPR032942">
    <property type="entry name" value="BPI/LBP/Plunc"/>
</dbReference>
<evidence type="ECO:0000313" key="3">
    <source>
        <dbReference type="Proteomes" id="UP000265618"/>
    </source>
</evidence>
<dbReference type="InterPro" id="IPR017942">
    <property type="entry name" value="Lipid-bd_serum_glycop_N"/>
</dbReference>